<evidence type="ECO:0000313" key="2">
    <source>
        <dbReference type="Proteomes" id="UP000606730"/>
    </source>
</evidence>
<evidence type="ECO:0000313" key="1">
    <source>
        <dbReference type="EMBL" id="GGE54188.1"/>
    </source>
</evidence>
<accession>A0A917AHZ1</accession>
<dbReference type="AlphaFoldDB" id="A0A917AHZ1"/>
<dbReference type="Proteomes" id="UP000606730">
    <property type="component" value="Unassembled WGS sequence"/>
</dbReference>
<comment type="caution">
    <text evidence="1">The sequence shown here is derived from an EMBL/GenBank/DDBJ whole genome shotgun (WGS) entry which is preliminary data.</text>
</comment>
<keyword evidence="2" id="KW-1185">Reference proteome</keyword>
<proteinExistence type="predicted"/>
<dbReference type="EMBL" id="BMKN01000002">
    <property type="protein sequence ID" value="GGE54188.1"/>
    <property type="molecule type" value="Genomic_DNA"/>
</dbReference>
<gene>
    <name evidence="1" type="ORF">GCM10011517_22240</name>
</gene>
<name>A0A917AHZ1_9RHOB</name>
<organism evidence="1 2">
    <name type="scientific">Actibacterium pelagium</name>
    <dbReference type="NCBI Taxonomy" id="2029103"/>
    <lineage>
        <taxon>Bacteria</taxon>
        <taxon>Pseudomonadati</taxon>
        <taxon>Pseudomonadota</taxon>
        <taxon>Alphaproteobacteria</taxon>
        <taxon>Rhodobacterales</taxon>
        <taxon>Roseobacteraceae</taxon>
        <taxon>Actibacterium</taxon>
    </lineage>
</organism>
<reference evidence="1" key="1">
    <citation type="journal article" date="2014" name="Int. J. Syst. Evol. Microbiol.">
        <title>Complete genome sequence of Corynebacterium casei LMG S-19264T (=DSM 44701T), isolated from a smear-ripened cheese.</title>
        <authorList>
            <consortium name="US DOE Joint Genome Institute (JGI-PGF)"/>
            <person name="Walter F."/>
            <person name="Albersmeier A."/>
            <person name="Kalinowski J."/>
            <person name="Ruckert C."/>
        </authorList>
    </citation>
    <scope>NUCLEOTIDE SEQUENCE</scope>
    <source>
        <strain evidence="1">CGMCC 1.16012</strain>
    </source>
</reference>
<protein>
    <submittedName>
        <fullName evidence="1">Uncharacterized protein</fullName>
    </submittedName>
</protein>
<sequence>MGLTEFHLALLASPRARIELEFSDKKILVLSGPSLVRAIQALPAPDTSPIPGPLSKFAAEADQRIAAPGFLVPSTKPQVEFSIRSQGG</sequence>
<reference evidence="1" key="2">
    <citation type="submission" date="2020-09" db="EMBL/GenBank/DDBJ databases">
        <authorList>
            <person name="Sun Q."/>
            <person name="Zhou Y."/>
        </authorList>
    </citation>
    <scope>NUCLEOTIDE SEQUENCE</scope>
    <source>
        <strain evidence="1">CGMCC 1.16012</strain>
    </source>
</reference>